<evidence type="ECO:0000256" key="6">
    <source>
        <dbReference type="ARBA" id="ARBA00022741"/>
    </source>
</evidence>
<keyword evidence="9" id="KW-0902">Two-component regulatory system</keyword>
<sequence>MKLFHSIQSRITLTVLSFGLLMILFNNWRNQDWLVDRRLARLEQEATETGSRLAGLLQHLSRKQQQRAAELEMAYVSLSPDVDLGLVCNKEGVVTCATHMQWQQMDVLKTPLADEWRRHASVLQTMVPVFAWNAEKTSLVAMVPFFETYESTSRAAVLIRYDATLAIEDVREEAWQESLRQAGVLLSLCLLLWYALYEFITRRVRRVVEILRSASSKDGILMTLEGNDELSMISEEFTGAVTKLRRAENMVLEAAEQERRKIGKDLHDDLCQRLSAIKMKAGVVQGMLPEKDGKIAALVGQMAEDLSESTVIARSMAWGLAPVGIENHGLKDALENVLRFAEKSYMVKCSLDYSDLSPALTGSSQELLFRIAQELVVNACKHSKPDVINITVRMEDSCAVLSVIHDGTPFAESAETQGRGMGLILMSQRLRTLSATLERTVESGERDFSIAIVRIPLKNP</sequence>
<comment type="caution">
    <text evidence="11">The sequence shown here is derived from an EMBL/GenBank/DDBJ whole genome shotgun (WGS) entry which is preliminary data.</text>
</comment>
<keyword evidence="7 11" id="KW-0418">Kinase</keyword>
<evidence type="ECO:0000256" key="1">
    <source>
        <dbReference type="ARBA" id="ARBA00000085"/>
    </source>
</evidence>
<dbReference type="InterPro" id="IPR011712">
    <property type="entry name" value="Sig_transdc_His_kin_sub3_dim/P"/>
</dbReference>
<comment type="subcellular location">
    <subcellularLocation>
        <location evidence="2">Membrane</location>
    </subcellularLocation>
</comment>
<feature type="domain" description="HAMP" evidence="10">
    <location>
        <begin position="198"/>
        <end position="249"/>
    </location>
</feature>
<keyword evidence="4" id="KW-0597">Phosphoprotein</keyword>
<dbReference type="CDD" id="cd16917">
    <property type="entry name" value="HATPase_UhpB-NarQ-NarX-like"/>
    <property type="match status" value="1"/>
</dbReference>
<evidence type="ECO:0000256" key="3">
    <source>
        <dbReference type="ARBA" id="ARBA00012438"/>
    </source>
</evidence>
<evidence type="ECO:0000259" key="10">
    <source>
        <dbReference type="PROSITE" id="PS50885"/>
    </source>
</evidence>
<dbReference type="GO" id="GO:0016301">
    <property type="term" value="F:kinase activity"/>
    <property type="evidence" value="ECO:0007669"/>
    <property type="project" value="UniProtKB-KW"/>
</dbReference>
<dbReference type="PANTHER" id="PTHR24421">
    <property type="entry name" value="NITRATE/NITRITE SENSOR PROTEIN NARX-RELATED"/>
    <property type="match status" value="1"/>
</dbReference>
<dbReference type="Pfam" id="PF02518">
    <property type="entry name" value="HATPase_c"/>
    <property type="match status" value="1"/>
</dbReference>
<evidence type="ECO:0000256" key="8">
    <source>
        <dbReference type="ARBA" id="ARBA00022840"/>
    </source>
</evidence>
<dbReference type="PROSITE" id="PS50885">
    <property type="entry name" value="HAMP"/>
    <property type="match status" value="1"/>
</dbReference>
<keyword evidence="8" id="KW-0067">ATP-binding</keyword>
<dbReference type="Proteomes" id="UP001596052">
    <property type="component" value="Unassembled WGS sequence"/>
</dbReference>
<evidence type="ECO:0000256" key="9">
    <source>
        <dbReference type="ARBA" id="ARBA00023012"/>
    </source>
</evidence>
<dbReference type="InterPro" id="IPR003594">
    <property type="entry name" value="HATPase_dom"/>
</dbReference>
<dbReference type="SMART" id="SM00387">
    <property type="entry name" value="HATPase_c"/>
    <property type="match status" value="1"/>
</dbReference>
<keyword evidence="5" id="KW-0808">Transferase</keyword>
<dbReference type="Gene3D" id="1.20.5.1930">
    <property type="match status" value="1"/>
</dbReference>
<dbReference type="InterPro" id="IPR036890">
    <property type="entry name" value="HATPase_C_sf"/>
</dbReference>
<evidence type="ECO:0000313" key="11">
    <source>
        <dbReference type="EMBL" id="MFC5453791.1"/>
    </source>
</evidence>
<proteinExistence type="predicted"/>
<protein>
    <recommendedName>
        <fullName evidence="3">histidine kinase</fullName>
        <ecNumber evidence="3">2.7.13.3</ecNumber>
    </recommendedName>
</protein>
<dbReference type="Pfam" id="PF07730">
    <property type="entry name" value="HisKA_3"/>
    <property type="match status" value="1"/>
</dbReference>
<evidence type="ECO:0000256" key="7">
    <source>
        <dbReference type="ARBA" id="ARBA00022777"/>
    </source>
</evidence>
<accession>A0ABW0KLM4</accession>
<keyword evidence="6" id="KW-0547">Nucleotide-binding</keyword>
<dbReference type="Gene3D" id="3.30.565.10">
    <property type="entry name" value="Histidine kinase-like ATPase, C-terminal domain"/>
    <property type="match status" value="1"/>
</dbReference>
<name>A0ABW0KLM4_9BACT</name>
<comment type="catalytic activity">
    <reaction evidence="1">
        <text>ATP + protein L-histidine = ADP + protein N-phospho-L-histidine.</text>
        <dbReference type="EC" id="2.7.13.3"/>
    </reaction>
</comment>
<evidence type="ECO:0000313" key="12">
    <source>
        <dbReference type="Proteomes" id="UP001596052"/>
    </source>
</evidence>
<reference evidence="12" key="1">
    <citation type="journal article" date="2019" name="Int. J. Syst. Evol. Microbiol.">
        <title>The Global Catalogue of Microorganisms (GCM) 10K type strain sequencing project: providing services to taxonomists for standard genome sequencing and annotation.</title>
        <authorList>
            <consortium name="The Broad Institute Genomics Platform"/>
            <consortium name="The Broad Institute Genome Sequencing Center for Infectious Disease"/>
            <person name="Wu L."/>
            <person name="Ma J."/>
        </authorList>
    </citation>
    <scope>NUCLEOTIDE SEQUENCE [LARGE SCALE GENOMIC DNA]</scope>
    <source>
        <strain evidence="12">CGMCC 4.1469</strain>
    </source>
</reference>
<dbReference type="InterPro" id="IPR050482">
    <property type="entry name" value="Sensor_HK_TwoCompSys"/>
</dbReference>
<gene>
    <name evidence="11" type="ORF">ACFQDI_02885</name>
</gene>
<dbReference type="EMBL" id="JBHSMQ010000001">
    <property type="protein sequence ID" value="MFC5453791.1"/>
    <property type="molecule type" value="Genomic_DNA"/>
</dbReference>
<evidence type="ECO:0000256" key="2">
    <source>
        <dbReference type="ARBA" id="ARBA00004370"/>
    </source>
</evidence>
<dbReference type="SUPFAM" id="SSF55874">
    <property type="entry name" value="ATPase domain of HSP90 chaperone/DNA topoisomerase II/histidine kinase"/>
    <property type="match status" value="1"/>
</dbReference>
<dbReference type="PANTHER" id="PTHR24421:SF10">
    <property type="entry name" value="NITRATE_NITRITE SENSOR PROTEIN NARQ"/>
    <property type="match status" value="1"/>
</dbReference>
<dbReference type="InterPro" id="IPR003660">
    <property type="entry name" value="HAMP_dom"/>
</dbReference>
<evidence type="ECO:0000256" key="5">
    <source>
        <dbReference type="ARBA" id="ARBA00022679"/>
    </source>
</evidence>
<evidence type="ECO:0000256" key="4">
    <source>
        <dbReference type="ARBA" id="ARBA00022553"/>
    </source>
</evidence>
<organism evidence="11 12">
    <name type="scientific">Prosthecobacter fluviatilis</name>
    <dbReference type="NCBI Taxonomy" id="445931"/>
    <lineage>
        <taxon>Bacteria</taxon>
        <taxon>Pseudomonadati</taxon>
        <taxon>Verrucomicrobiota</taxon>
        <taxon>Verrucomicrobiia</taxon>
        <taxon>Verrucomicrobiales</taxon>
        <taxon>Verrucomicrobiaceae</taxon>
        <taxon>Prosthecobacter</taxon>
    </lineage>
</organism>
<dbReference type="EC" id="2.7.13.3" evidence="3"/>
<keyword evidence="12" id="KW-1185">Reference proteome</keyword>
<dbReference type="RefSeq" id="WP_377163212.1">
    <property type="nucleotide sequence ID" value="NZ_JBHSMQ010000001.1"/>
</dbReference>